<reference evidence="6 7" key="1">
    <citation type="submission" date="2018-08" db="EMBL/GenBank/DDBJ databases">
        <title>Meiothermus roseus NBRC 110900 genome sequencing project.</title>
        <authorList>
            <person name="Da Costa M.S."/>
            <person name="Albuquerque L."/>
            <person name="Raposo P."/>
            <person name="Froufe H.J.C."/>
            <person name="Barroso C.S."/>
            <person name="Egas C."/>
        </authorList>
    </citation>
    <scope>NUCLEOTIDE SEQUENCE [LARGE SCALE GENOMIC DNA]</scope>
    <source>
        <strain evidence="6 7">NBRC 110900</strain>
    </source>
</reference>
<name>A0A399ELZ9_9DEIN</name>
<dbReference type="Pfam" id="PF02630">
    <property type="entry name" value="SCO1-SenC"/>
    <property type="match status" value="1"/>
</dbReference>
<evidence type="ECO:0000256" key="2">
    <source>
        <dbReference type="ARBA" id="ARBA00023008"/>
    </source>
</evidence>
<evidence type="ECO:0000256" key="3">
    <source>
        <dbReference type="PIRSR" id="PIRSR603782-1"/>
    </source>
</evidence>
<dbReference type="Proteomes" id="UP000265341">
    <property type="component" value="Unassembled WGS sequence"/>
</dbReference>
<dbReference type="CDD" id="cd02968">
    <property type="entry name" value="SCO"/>
    <property type="match status" value="1"/>
</dbReference>
<feature type="binding site" evidence="3">
    <location>
        <position position="86"/>
    </location>
    <ligand>
        <name>Cu cation</name>
        <dbReference type="ChEBI" id="CHEBI:23378"/>
    </ligand>
</feature>
<feature type="disulfide bond" description="Redox-active" evidence="4">
    <location>
        <begin position="82"/>
        <end position="86"/>
    </location>
</feature>
<comment type="caution">
    <text evidence="6">The sequence shown here is derived from an EMBL/GenBank/DDBJ whole genome shotgun (WGS) entry which is preliminary data.</text>
</comment>
<evidence type="ECO:0000259" key="5">
    <source>
        <dbReference type="PROSITE" id="PS51352"/>
    </source>
</evidence>
<keyword evidence="4" id="KW-1015">Disulfide bond</keyword>
<dbReference type="PANTHER" id="PTHR12151">
    <property type="entry name" value="ELECTRON TRANSPORT PROTIN SCO1/SENC FAMILY MEMBER"/>
    <property type="match status" value="1"/>
</dbReference>
<sequence length="212" mass="23786">MRLILGNAMTRRIAGLVLFIGLPILLAVLAYTRLNRYQPYGTALLTPRPAAEFTLASASNPSYRLSDLRGKAVFIFFGFVNCPDVCPTTLQDLKRVYTRLTPEEQARVQVLFISVDPERDTPEALGRYVQFFDPHFVGLSGTPEATAQVAKDYGVFYQKSQIKSAQQYNVDHTASVFLIDPKGQLRLIYGQGKLQQDPDKVVQDVRWLLKGS</sequence>
<feature type="binding site" evidence="3">
    <location>
        <position position="172"/>
    </location>
    <ligand>
        <name>Cu cation</name>
        <dbReference type="ChEBI" id="CHEBI:23378"/>
    </ligand>
</feature>
<dbReference type="PANTHER" id="PTHR12151:SF25">
    <property type="entry name" value="LINALOOL DEHYDRATASE_ISOMERASE DOMAIN-CONTAINING PROTEIN"/>
    <property type="match status" value="1"/>
</dbReference>
<dbReference type="AlphaFoldDB" id="A0A399ELZ9"/>
<feature type="domain" description="Thioredoxin" evidence="5">
    <location>
        <begin position="44"/>
        <end position="210"/>
    </location>
</feature>
<dbReference type="EMBL" id="QWLA01000076">
    <property type="protein sequence ID" value="RIH83472.1"/>
    <property type="molecule type" value="Genomic_DNA"/>
</dbReference>
<keyword evidence="2 3" id="KW-0186">Copper</keyword>
<keyword evidence="3" id="KW-0479">Metal-binding</keyword>
<feature type="binding site" evidence="3">
    <location>
        <position position="82"/>
    </location>
    <ligand>
        <name>Cu cation</name>
        <dbReference type="ChEBI" id="CHEBI:23378"/>
    </ligand>
</feature>
<organism evidence="6 7">
    <name type="scientific">Calidithermus roseus</name>
    <dbReference type="NCBI Taxonomy" id="1644118"/>
    <lineage>
        <taxon>Bacteria</taxon>
        <taxon>Thermotogati</taxon>
        <taxon>Deinococcota</taxon>
        <taxon>Deinococci</taxon>
        <taxon>Thermales</taxon>
        <taxon>Thermaceae</taxon>
        <taxon>Calidithermus</taxon>
    </lineage>
</organism>
<evidence type="ECO:0000256" key="4">
    <source>
        <dbReference type="PIRSR" id="PIRSR603782-2"/>
    </source>
</evidence>
<gene>
    <name evidence="6" type="primary">ypmQ_2</name>
    <name evidence="6" type="ORF">Mrose_03022</name>
</gene>
<dbReference type="PROSITE" id="PS51352">
    <property type="entry name" value="THIOREDOXIN_2"/>
    <property type="match status" value="1"/>
</dbReference>
<evidence type="ECO:0000313" key="6">
    <source>
        <dbReference type="EMBL" id="RIH83472.1"/>
    </source>
</evidence>
<dbReference type="Gene3D" id="3.40.30.10">
    <property type="entry name" value="Glutaredoxin"/>
    <property type="match status" value="1"/>
</dbReference>
<dbReference type="InterPro" id="IPR013766">
    <property type="entry name" value="Thioredoxin_domain"/>
</dbReference>
<dbReference type="InterPro" id="IPR036249">
    <property type="entry name" value="Thioredoxin-like_sf"/>
</dbReference>
<accession>A0A399ELZ9</accession>
<dbReference type="SUPFAM" id="SSF52833">
    <property type="entry name" value="Thioredoxin-like"/>
    <property type="match status" value="1"/>
</dbReference>
<dbReference type="InterPro" id="IPR003782">
    <property type="entry name" value="SCO1/SenC"/>
</dbReference>
<evidence type="ECO:0000256" key="1">
    <source>
        <dbReference type="ARBA" id="ARBA00010996"/>
    </source>
</evidence>
<proteinExistence type="inferred from homology"/>
<comment type="similarity">
    <text evidence="1">Belongs to the SCO1/2 family.</text>
</comment>
<protein>
    <submittedName>
        <fullName evidence="6">SCO1 protein</fullName>
    </submittedName>
</protein>
<keyword evidence="7" id="KW-1185">Reference proteome</keyword>
<dbReference type="GO" id="GO:0046872">
    <property type="term" value="F:metal ion binding"/>
    <property type="evidence" value="ECO:0007669"/>
    <property type="project" value="UniProtKB-KW"/>
</dbReference>
<evidence type="ECO:0000313" key="7">
    <source>
        <dbReference type="Proteomes" id="UP000265341"/>
    </source>
</evidence>
<dbReference type="FunFam" id="3.40.30.10:FF:000013">
    <property type="entry name" value="Blast:Protein SCO1 homolog, mitochondrial"/>
    <property type="match status" value="1"/>
</dbReference>